<dbReference type="EMBL" id="VWPK01000017">
    <property type="protein sequence ID" value="KAA5611809.1"/>
    <property type="molecule type" value="Genomic_DNA"/>
</dbReference>
<accession>A0A5M6IV31</accession>
<dbReference type="Proteomes" id="UP000325255">
    <property type="component" value="Unassembled WGS sequence"/>
</dbReference>
<reference evidence="1 2" key="1">
    <citation type="submission" date="2019-09" db="EMBL/GenBank/DDBJ databases">
        <title>Genome sequence of Rhodovastum atsumiense, a diverse member of the Acetobacteraceae family of non-sulfur purple photosynthetic bacteria.</title>
        <authorList>
            <person name="Meyer T."/>
            <person name="Kyndt J."/>
        </authorList>
    </citation>
    <scope>NUCLEOTIDE SEQUENCE [LARGE SCALE GENOMIC DNA]</scope>
    <source>
        <strain evidence="1 2">DSM 21279</strain>
    </source>
</reference>
<sequence>METTINRLPGAVGDTVMDASGSFGLRCATPGTVCAVGPTGRSSKWSVNRDIAADLMATCIGRLTDSDARMFDEVWDEEAEFSVCGIIDALAGYSLPLFGLEHPSPCEGARPDYLLRLQPCRDGFVRLAAFSGEMSVNGTTPETAVTIACRWDASDVLESLASEFGRQSEQVARAALARWDSETAPLSFAADA</sequence>
<protein>
    <submittedName>
        <fullName evidence="1">Uncharacterized protein</fullName>
    </submittedName>
</protein>
<dbReference type="RefSeq" id="WP_150041043.1">
    <property type="nucleotide sequence ID" value="NZ_OW485605.1"/>
</dbReference>
<proteinExistence type="predicted"/>
<evidence type="ECO:0000313" key="1">
    <source>
        <dbReference type="EMBL" id="KAA5611809.1"/>
    </source>
</evidence>
<gene>
    <name evidence="1" type="ORF">F1189_12270</name>
</gene>
<organism evidence="1 2">
    <name type="scientific">Rhodovastum atsumiense</name>
    <dbReference type="NCBI Taxonomy" id="504468"/>
    <lineage>
        <taxon>Bacteria</taxon>
        <taxon>Pseudomonadati</taxon>
        <taxon>Pseudomonadota</taxon>
        <taxon>Alphaproteobacteria</taxon>
        <taxon>Acetobacterales</taxon>
        <taxon>Acetobacteraceae</taxon>
        <taxon>Rhodovastum</taxon>
    </lineage>
</organism>
<dbReference type="AlphaFoldDB" id="A0A5M6IV31"/>
<name>A0A5M6IV31_9PROT</name>
<comment type="caution">
    <text evidence="1">The sequence shown here is derived from an EMBL/GenBank/DDBJ whole genome shotgun (WGS) entry which is preliminary data.</text>
</comment>
<evidence type="ECO:0000313" key="2">
    <source>
        <dbReference type="Proteomes" id="UP000325255"/>
    </source>
</evidence>
<keyword evidence="2" id="KW-1185">Reference proteome</keyword>